<evidence type="ECO:0000313" key="2">
    <source>
        <dbReference type="WBParaSite" id="ES5_v2.g25866.t1"/>
    </source>
</evidence>
<evidence type="ECO:0000313" key="1">
    <source>
        <dbReference type="Proteomes" id="UP000887579"/>
    </source>
</evidence>
<name>A0AC34G820_9BILA</name>
<dbReference type="Proteomes" id="UP000887579">
    <property type="component" value="Unplaced"/>
</dbReference>
<reference evidence="2" key="1">
    <citation type="submission" date="2022-11" db="UniProtKB">
        <authorList>
            <consortium name="WormBaseParasite"/>
        </authorList>
    </citation>
    <scope>IDENTIFICATION</scope>
</reference>
<accession>A0AC34G820</accession>
<dbReference type="WBParaSite" id="ES5_v2.g25866.t1">
    <property type="protein sequence ID" value="ES5_v2.g25866.t1"/>
    <property type="gene ID" value="ES5_v2.g25866"/>
</dbReference>
<organism evidence="1 2">
    <name type="scientific">Panagrolaimus sp. ES5</name>
    <dbReference type="NCBI Taxonomy" id="591445"/>
    <lineage>
        <taxon>Eukaryota</taxon>
        <taxon>Metazoa</taxon>
        <taxon>Ecdysozoa</taxon>
        <taxon>Nematoda</taxon>
        <taxon>Chromadorea</taxon>
        <taxon>Rhabditida</taxon>
        <taxon>Tylenchina</taxon>
        <taxon>Panagrolaimomorpha</taxon>
        <taxon>Panagrolaimoidea</taxon>
        <taxon>Panagrolaimidae</taxon>
        <taxon>Panagrolaimus</taxon>
    </lineage>
</organism>
<proteinExistence type="predicted"/>
<protein>
    <submittedName>
        <fullName evidence="2">Uncharacterized protein</fullName>
    </submittedName>
</protein>
<sequence>MDIPNIDAFLPGSREAANAKREFVDEAVLKLWGASKHLWFTTDDMAILSYMLDVNILCWNSTRQIWCWYNKMQFIYQSPFFFDESKPTIFMKQVGDDHFFPLSNELLTTSHQPEPKLFVINLDSSTAADKSEKDVSLLMTKFK</sequence>